<dbReference type="Proteomes" id="UP000029444">
    <property type="component" value="Unassembled WGS sequence"/>
</dbReference>
<evidence type="ECO:0000259" key="2">
    <source>
        <dbReference type="Pfam" id="PF00561"/>
    </source>
</evidence>
<dbReference type="PANTHER" id="PTHR43798">
    <property type="entry name" value="MONOACYLGLYCEROL LIPASE"/>
    <property type="match status" value="1"/>
</dbReference>
<evidence type="ECO:0000313" key="4">
    <source>
        <dbReference type="Proteomes" id="UP000029444"/>
    </source>
</evidence>
<sequence length="321" mass="35173">MRFSYRLIVSLLASLSLIALSGCENPAQQAYEFGLNLEKSRAGLTQQQTVTPDGIEWSLLTSEGNVDKPVVLLIHGFGADASNWLRFAGDLEDEFYFVVPDLPGHGKTTRDIDLDYRMASQAKRLLALMDTLGIEQFHVAGNSMGGAITLEMASQAPERVKSMGLIDSAGLTRQTPEFRKLLDNAEDNPLIPSSPDEFNTTLEWAMEDPPYMPDFFIDIMGQEKADNAPVAEAIFAQLNDDPGMNLEGSGKLQALTTPALIVWGQKDRLLGVDNVNVFLEALPNARSAILDNIGHLPMTEAPGKTADLFRTFWLETGNPQS</sequence>
<dbReference type="AlphaFoldDB" id="A0A095SN16"/>
<dbReference type="PRINTS" id="PR00412">
    <property type="entry name" value="EPOXHYDRLASE"/>
</dbReference>
<dbReference type="Pfam" id="PF00561">
    <property type="entry name" value="Abhydrolase_1"/>
    <property type="match status" value="1"/>
</dbReference>
<dbReference type="eggNOG" id="COG2267">
    <property type="taxonomic scope" value="Bacteria"/>
</dbReference>
<evidence type="ECO:0000313" key="3">
    <source>
        <dbReference type="EMBL" id="KGD65724.1"/>
    </source>
</evidence>
<dbReference type="InterPro" id="IPR029058">
    <property type="entry name" value="AB_hydrolase_fold"/>
</dbReference>
<keyword evidence="1" id="KW-0732">Signal</keyword>
<keyword evidence="3" id="KW-0378">Hydrolase</keyword>
<dbReference type="PROSITE" id="PS51257">
    <property type="entry name" value="PROKAR_LIPOPROTEIN"/>
    <property type="match status" value="1"/>
</dbReference>
<dbReference type="PRINTS" id="PR00111">
    <property type="entry name" value="ABHYDROLASE"/>
</dbReference>
<dbReference type="GO" id="GO:0016787">
    <property type="term" value="F:hydrolase activity"/>
    <property type="evidence" value="ECO:0007669"/>
    <property type="project" value="UniProtKB-KW"/>
</dbReference>
<dbReference type="InterPro" id="IPR050266">
    <property type="entry name" value="AB_hydrolase_sf"/>
</dbReference>
<protein>
    <submittedName>
        <fullName evidence="3">Carboxylic ester hydrolase</fullName>
    </submittedName>
</protein>
<dbReference type="OrthoDB" id="2086224at2"/>
<proteinExistence type="predicted"/>
<name>A0A095SN16_9GAMM</name>
<comment type="caution">
    <text evidence="3">The sequence shown here is derived from an EMBL/GenBank/DDBJ whole genome shotgun (WGS) entry which is preliminary data.</text>
</comment>
<dbReference type="EMBL" id="ARXV01000003">
    <property type="protein sequence ID" value="KGD65724.1"/>
    <property type="molecule type" value="Genomic_DNA"/>
</dbReference>
<dbReference type="InterPro" id="IPR000639">
    <property type="entry name" value="Epox_hydrolase-like"/>
</dbReference>
<accession>A0A095SN16</accession>
<feature type="chain" id="PRO_5001911130" evidence="1">
    <location>
        <begin position="22"/>
        <end position="321"/>
    </location>
</feature>
<feature type="signal peptide" evidence="1">
    <location>
        <begin position="1"/>
        <end position="21"/>
    </location>
</feature>
<feature type="domain" description="AB hydrolase-1" evidence="2">
    <location>
        <begin position="69"/>
        <end position="300"/>
    </location>
</feature>
<keyword evidence="4" id="KW-1185">Reference proteome</keyword>
<evidence type="ECO:0000256" key="1">
    <source>
        <dbReference type="SAM" id="SignalP"/>
    </source>
</evidence>
<dbReference type="PATRIC" id="fig|1177154.3.peg.958"/>
<reference evidence="3 4" key="1">
    <citation type="submission" date="2012-09" db="EMBL/GenBank/DDBJ databases">
        <title>Genome Sequence of alkane-degrading Bacterium Alcanivorax sp. 19-m-6.</title>
        <authorList>
            <person name="Lai Q."/>
            <person name="Shao Z."/>
        </authorList>
    </citation>
    <scope>NUCLEOTIDE SEQUENCE [LARGE SCALE GENOMIC DNA]</scope>
    <source>
        <strain evidence="3 4">19-m-6</strain>
    </source>
</reference>
<dbReference type="InterPro" id="IPR000073">
    <property type="entry name" value="AB_hydrolase_1"/>
</dbReference>
<dbReference type="RefSeq" id="WP_035230939.1">
    <property type="nucleotide sequence ID" value="NZ_ARXV01000003.1"/>
</dbReference>
<organism evidence="3 4">
    <name type="scientific">Alcanivorax nanhaiticus</name>
    <dbReference type="NCBI Taxonomy" id="1177154"/>
    <lineage>
        <taxon>Bacteria</taxon>
        <taxon>Pseudomonadati</taxon>
        <taxon>Pseudomonadota</taxon>
        <taxon>Gammaproteobacteria</taxon>
        <taxon>Oceanospirillales</taxon>
        <taxon>Alcanivoracaceae</taxon>
        <taxon>Alcanivorax</taxon>
    </lineage>
</organism>
<dbReference type="SUPFAM" id="SSF53474">
    <property type="entry name" value="alpha/beta-Hydrolases"/>
    <property type="match status" value="1"/>
</dbReference>
<gene>
    <name evidence="3" type="ORF">Y5S_00948</name>
</gene>
<dbReference type="PANTHER" id="PTHR43798:SF33">
    <property type="entry name" value="HYDROLASE, PUTATIVE (AFU_ORTHOLOGUE AFUA_2G14860)-RELATED"/>
    <property type="match status" value="1"/>
</dbReference>
<dbReference type="Gene3D" id="3.40.50.1820">
    <property type="entry name" value="alpha/beta hydrolase"/>
    <property type="match status" value="1"/>
</dbReference>
<dbReference type="STRING" id="1177154.Y5S_00948"/>
<dbReference type="GO" id="GO:0016020">
    <property type="term" value="C:membrane"/>
    <property type="evidence" value="ECO:0007669"/>
    <property type="project" value="TreeGrafter"/>
</dbReference>